<organism evidence="4 5">
    <name type="scientific">Moorena producens (strain JHB)</name>
    <dbReference type="NCBI Taxonomy" id="1454205"/>
    <lineage>
        <taxon>Bacteria</taxon>
        <taxon>Bacillati</taxon>
        <taxon>Cyanobacteriota</taxon>
        <taxon>Cyanophyceae</taxon>
        <taxon>Coleofasciculales</taxon>
        <taxon>Coleofasciculaceae</taxon>
        <taxon>Moorena</taxon>
    </lineage>
</organism>
<dbReference type="InterPro" id="IPR010095">
    <property type="entry name" value="Cas12f1-like_TNB"/>
</dbReference>
<dbReference type="AlphaFoldDB" id="A0A1D9FZI4"/>
<evidence type="ECO:0000313" key="5">
    <source>
        <dbReference type="Proteomes" id="UP000176944"/>
    </source>
</evidence>
<dbReference type="EMBL" id="CP017708">
    <property type="protein sequence ID" value="AOY80777.1"/>
    <property type="molecule type" value="Genomic_DNA"/>
</dbReference>
<accession>A0A1D9FZI4</accession>
<reference evidence="5" key="1">
    <citation type="submission" date="2016-10" db="EMBL/GenBank/DDBJ databases">
        <title>Comparative genomics uncovers the prolific and rare metabolic potential of the cyanobacterial genus Moorea.</title>
        <authorList>
            <person name="Leao T."/>
            <person name="Castelao G."/>
            <person name="Korobeynikov A."/>
            <person name="Monroe E.A."/>
            <person name="Podell S."/>
            <person name="Glukhov E."/>
            <person name="Allen E."/>
            <person name="Gerwick W.H."/>
            <person name="Gerwick L."/>
        </authorList>
    </citation>
    <scope>NUCLEOTIDE SEQUENCE [LARGE SCALE GENOMIC DNA]</scope>
    <source>
        <strain evidence="5">JHB</strain>
    </source>
</reference>
<sequence length="104" mass="11450">MPSQRCPECGEVHKDWAELSNRYHVCDSCGFEFDRDKTSAMVMFNAANGKQPGYGNDLEKRGFPSSTSKTSKNTGSMKQLGKMKRQKSRSSDGSADTPSSFRAG</sequence>
<evidence type="ECO:0000256" key="1">
    <source>
        <dbReference type="ARBA" id="ARBA00023125"/>
    </source>
</evidence>
<feature type="region of interest" description="Disordered" evidence="2">
    <location>
        <begin position="48"/>
        <end position="104"/>
    </location>
</feature>
<feature type="compositionally biased region" description="Low complexity" evidence="2">
    <location>
        <begin position="65"/>
        <end position="78"/>
    </location>
</feature>
<name>A0A1D9FZI4_MOOP1</name>
<evidence type="ECO:0000259" key="3">
    <source>
        <dbReference type="Pfam" id="PF07282"/>
    </source>
</evidence>
<dbReference type="Proteomes" id="UP000176944">
    <property type="component" value="Chromosome"/>
</dbReference>
<feature type="compositionally biased region" description="Polar residues" evidence="2">
    <location>
        <begin position="91"/>
        <end position="104"/>
    </location>
</feature>
<keyword evidence="1" id="KW-0238">DNA-binding</keyword>
<feature type="domain" description="Cas12f1-like TNB" evidence="3">
    <location>
        <begin position="3"/>
        <end position="41"/>
    </location>
</feature>
<evidence type="ECO:0000256" key="2">
    <source>
        <dbReference type="SAM" id="MobiDB-lite"/>
    </source>
</evidence>
<proteinExistence type="predicted"/>
<dbReference type="Pfam" id="PF07282">
    <property type="entry name" value="Cas12f1-like_TNB"/>
    <property type="match status" value="1"/>
</dbReference>
<protein>
    <submittedName>
        <fullName evidence="4">Zinc ribbon domain-containing protein</fullName>
    </submittedName>
</protein>
<dbReference type="GO" id="GO:0003677">
    <property type="term" value="F:DNA binding"/>
    <property type="evidence" value="ECO:0007669"/>
    <property type="project" value="UniProtKB-KW"/>
</dbReference>
<evidence type="ECO:0000313" key="4">
    <source>
        <dbReference type="EMBL" id="AOY80777.1"/>
    </source>
</evidence>
<gene>
    <name evidence="4" type="ORF">BJP36_13490</name>
</gene>